<evidence type="ECO:0000313" key="2">
    <source>
        <dbReference type="EMBL" id="TFW43154.1"/>
    </source>
</evidence>
<dbReference type="AlphaFoldDB" id="A0A4Y9TFS5"/>
<proteinExistence type="predicted"/>
<name>A0A4Y9TFS5_PSEFL</name>
<accession>A0A4Y9TFS5</accession>
<dbReference type="Pfam" id="PF21784">
    <property type="entry name" value="Bflower"/>
    <property type="match status" value="1"/>
</dbReference>
<sequence length="118" mass="13330">MSQDFYDRSGTPIAYTEDGVHVFTFSGQPVGYFHDESLYSYVGKHLGRIANGLIRDNRGQVVFFSSDAVGGPMKPMRQLTPLKGLKRLMPLKSMRQLPPMRPMLANSWSQLSGQQLFF</sequence>
<organism evidence="2 3">
    <name type="scientific">Pseudomonas fluorescens</name>
    <dbReference type="NCBI Taxonomy" id="294"/>
    <lineage>
        <taxon>Bacteria</taxon>
        <taxon>Pseudomonadati</taxon>
        <taxon>Pseudomonadota</taxon>
        <taxon>Gammaproteobacteria</taxon>
        <taxon>Pseudomonadales</taxon>
        <taxon>Pseudomonadaceae</taxon>
        <taxon>Pseudomonas</taxon>
    </lineage>
</organism>
<dbReference type="InterPro" id="IPR048911">
    <property type="entry name" value="Bflower"/>
</dbReference>
<reference evidence="2 3" key="1">
    <citation type="submission" date="2019-03" db="EMBL/GenBank/DDBJ databases">
        <title>Biocontrol and xenobiotic degradation properties of endophytic Pseudomonas fluorescens strain BRZ63.</title>
        <authorList>
            <person name="Chlebek D.A."/>
            <person name="Pinski A."/>
            <person name="Zur J.P."/>
            <person name="Michalska J."/>
            <person name="Hupert-Kocurek K.T."/>
        </authorList>
    </citation>
    <scope>NUCLEOTIDE SEQUENCE [LARGE SCALE GENOMIC DNA]</scope>
    <source>
        <strain evidence="2 3">BRZ63</strain>
    </source>
</reference>
<dbReference type="Proteomes" id="UP000297322">
    <property type="component" value="Unassembled WGS sequence"/>
</dbReference>
<feature type="domain" description="4-fold beta flower" evidence="1">
    <location>
        <begin position="4"/>
        <end position="117"/>
    </location>
</feature>
<comment type="caution">
    <text evidence="2">The sequence shown here is derived from an EMBL/GenBank/DDBJ whole genome shotgun (WGS) entry which is preliminary data.</text>
</comment>
<gene>
    <name evidence="2" type="ORF">E4T65_12375</name>
</gene>
<evidence type="ECO:0000313" key="3">
    <source>
        <dbReference type="Proteomes" id="UP000297322"/>
    </source>
</evidence>
<evidence type="ECO:0000259" key="1">
    <source>
        <dbReference type="Pfam" id="PF21784"/>
    </source>
</evidence>
<protein>
    <recommendedName>
        <fullName evidence="1">4-fold beta flower domain-containing protein</fullName>
    </recommendedName>
</protein>
<dbReference type="RefSeq" id="WP_135196454.1">
    <property type="nucleotide sequence ID" value="NZ_JACYNB010000017.1"/>
</dbReference>
<dbReference type="EMBL" id="SPVI01000006">
    <property type="protein sequence ID" value="TFW43154.1"/>
    <property type="molecule type" value="Genomic_DNA"/>
</dbReference>